<feature type="region of interest" description="Disordered" evidence="3">
    <location>
        <begin position="59"/>
        <end position="165"/>
    </location>
</feature>
<feature type="compositionally biased region" description="Basic and acidic residues" evidence="3">
    <location>
        <begin position="110"/>
        <end position="123"/>
    </location>
</feature>
<evidence type="ECO:0000256" key="3">
    <source>
        <dbReference type="SAM" id="MobiDB-lite"/>
    </source>
</evidence>
<dbReference type="AlphaFoldDB" id="A0A9J7Y1L7"/>
<feature type="compositionally biased region" description="Basic and acidic residues" evidence="3">
    <location>
        <begin position="148"/>
        <end position="161"/>
    </location>
</feature>
<dbReference type="PANTHER" id="PTHR24106">
    <property type="entry name" value="NACHT, LRR AND CARD DOMAINS-CONTAINING"/>
    <property type="match status" value="1"/>
</dbReference>
<dbReference type="SUPFAM" id="SSF52047">
    <property type="entry name" value="RNI-like"/>
    <property type="match status" value="1"/>
</dbReference>
<dbReference type="FunFam" id="3.80.10.10:FF:000714">
    <property type="entry name" value="Si:ch211-149a19.3"/>
    <property type="match status" value="1"/>
</dbReference>
<dbReference type="Pfam" id="PF13516">
    <property type="entry name" value="LRR_6"/>
    <property type="match status" value="7"/>
</dbReference>
<dbReference type="SMART" id="SM00368">
    <property type="entry name" value="LRR_RI"/>
    <property type="match status" value="7"/>
</dbReference>
<dbReference type="InterPro" id="IPR051261">
    <property type="entry name" value="NLR"/>
</dbReference>
<reference evidence="4" key="1">
    <citation type="submission" date="2025-08" db="UniProtKB">
        <authorList>
            <consortium name="Ensembl"/>
        </authorList>
    </citation>
    <scope>IDENTIFICATION</scope>
</reference>
<evidence type="ECO:0000313" key="4">
    <source>
        <dbReference type="Ensembl" id="ENSCCRP00000113834.1"/>
    </source>
</evidence>
<proteinExistence type="predicted"/>
<evidence type="ECO:0000256" key="2">
    <source>
        <dbReference type="ARBA" id="ARBA00022737"/>
    </source>
</evidence>
<organism evidence="4 5">
    <name type="scientific">Cyprinus carpio carpio</name>
    <dbReference type="NCBI Taxonomy" id="630221"/>
    <lineage>
        <taxon>Eukaryota</taxon>
        <taxon>Metazoa</taxon>
        <taxon>Chordata</taxon>
        <taxon>Craniata</taxon>
        <taxon>Vertebrata</taxon>
        <taxon>Euteleostomi</taxon>
        <taxon>Actinopterygii</taxon>
        <taxon>Neopterygii</taxon>
        <taxon>Teleostei</taxon>
        <taxon>Ostariophysi</taxon>
        <taxon>Cypriniformes</taxon>
        <taxon>Cyprinidae</taxon>
        <taxon>Cyprininae</taxon>
        <taxon>Cyprinus</taxon>
    </lineage>
</organism>
<protein>
    <submittedName>
        <fullName evidence="4">Uncharacterized protein</fullName>
    </submittedName>
</protein>
<keyword evidence="2" id="KW-0677">Repeat</keyword>
<accession>A0A9J7Y1L7</accession>
<evidence type="ECO:0000313" key="5">
    <source>
        <dbReference type="Proteomes" id="UP001108240"/>
    </source>
</evidence>
<dbReference type="InterPro" id="IPR001611">
    <property type="entry name" value="Leu-rich_rpt"/>
</dbReference>
<keyword evidence="5" id="KW-1185">Reference proteome</keyword>
<reference evidence="4" key="2">
    <citation type="submission" date="2025-09" db="UniProtKB">
        <authorList>
            <consortium name="Ensembl"/>
        </authorList>
    </citation>
    <scope>IDENTIFICATION</scope>
</reference>
<evidence type="ECO:0000256" key="1">
    <source>
        <dbReference type="ARBA" id="ARBA00022614"/>
    </source>
</evidence>
<keyword evidence="1" id="KW-0433">Leucine-rich repeat</keyword>
<name>A0A9J7Y1L7_CYPCA</name>
<dbReference type="Gene3D" id="3.80.10.10">
    <property type="entry name" value="Ribonuclease Inhibitor"/>
    <property type="match status" value="2"/>
</dbReference>
<sequence length="403" mass="44461">MQTRHVISGARSAGRTGNASFCFRKHFRSKTTTETSSMRRHHEISFFTASCQSVIMEIRERSSSPDHTRETLRSHRSMNPPESSDDPVTSDLRICSQRSSSPDHSYVSLKSDRSMGNRPKLSDEAVTSDPRICSQRSSSPDHSCVSLKSDRSMGNRPKLSDEAVTSDPRLRYCGVTDEGCAALASALRSNSSHLRELNLSGNKLGDSGVKRLSPAVLEDPRCKLEILWLRDCGVTDEGCAALASALRSNPSHLRELNLSVNKLGDSGVKRISAVLEDPHCKLEKLWLRDCGVTDEGCSALASALRSNPSHLRELDLSENNLGDSGVKHLCAVLEDPHCKLEMLWLRDCGVTDEGCAALVSALRSNPSHLRELNLIGNKPGDSEVKLLSDMEFDPHYKLEKLYY</sequence>
<dbReference type="GeneTree" id="ENSGT01150000286911"/>
<feature type="compositionally biased region" description="Basic and acidic residues" evidence="3">
    <location>
        <begin position="59"/>
        <end position="73"/>
    </location>
</feature>
<dbReference type="InterPro" id="IPR032675">
    <property type="entry name" value="LRR_dom_sf"/>
</dbReference>
<dbReference type="FunFam" id="3.80.10.10:FF:000782">
    <property type="entry name" value="Si:ch211-196h16.4"/>
    <property type="match status" value="1"/>
</dbReference>
<dbReference type="Ensembl" id="ENSCCRT00000159944.1">
    <property type="protein sequence ID" value="ENSCCRP00000113834.1"/>
    <property type="gene ID" value="ENSCCRG00000074421.1"/>
</dbReference>
<dbReference type="Proteomes" id="UP001108240">
    <property type="component" value="Unplaced"/>
</dbReference>